<dbReference type="Pfam" id="PF13426">
    <property type="entry name" value="PAS_9"/>
    <property type="match status" value="1"/>
</dbReference>
<dbReference type="PANTHER" id="PTHR45453">
    <property type="entry name" value="PHOSPHATE REGULON SENSOR PROTEIN PHOR"/>
    <property type="match status" value="1"/>
</dbReference>
<evidence type="ECO:0000256" key="9">
    <source>
        <dbReference type="SAM" id="Phobius"/>
    </source>
</evidence>
<dbReference type="Gene3D" id="1.10.287.130">
    <property type="match status" value="1"/>
</dbReference>
<dbReference type="InterPro" id="IPR003661">
    <property type="entry name" value="HisK_dim/P_dom"/>
</dbReference>
<sequence length="595" mass="67518">MSNKVSLTTQNRLIIFGLLVSTVLIVAIAIFAIFNIQKKLNEGYQNFGQVISKTLAIESVEITKNLPSDKIKETLHAHSKSILKSNSDILFIEFRDTNGKLIFSDENEIRTDSNKPNIQVTSPMTAIGENNPIGSVTVGLSGNIVNQIKTTTRASLLFVFMMVWLVFALVIIINTYLITRELRILRNGVKNISSGNFGYKIEGQDVSAEVKELFNAFNDMSAKLHIYEEQNIEQLTLERNKLEAVLLSIANGVVVCDDDDKVVLVNNAARKLLEIDENQLLNTQIQQYIDTSGKYCFKDKIEQFKDTPLEEIENKPIEFNIIVDERVIKSIISPMFTRNKDYVGYIIVLIDMTKEAEMEQMRAGFISNVSHELRTPVTVLRSYIDTLYNYGNEFDYDTQKEFIGTINQEIIRLHKMVNDILDFSRIEANANLEKEQNNIAELIEDCINQVNVLTKEHNLHIKIDSKAIPPEFMFNYDSIERALTNYLSNAIKYSPENGEITVGLDFDTDKKEVTVTVTDSGCGISPEHQKKIFDRFYRVENNTHTIKGTGLGLNLVKTTIEKHHNGRVFVHSQEGKGSTFGFVLPFITVNEISKK</sequence>
<evidence type="ECO:0000256" key="5">
    <source>
        <dbReference type="ARBA" id="ARBA00022679"/>
    </source>
</evidence>
<dbReference type="InterPro" id="IPR050351">
    <property type="entry name" value="BphY/WalK/GraS-like"/>
</dbReference>
<dbReference type="GO" id="GO:0016036">
    <property type="term" value="P:cellular response to phosphate starvation"/>
    <property type="evidence" value="ECO:0007669"/>
    <property type="project" value="TreeGrafter"/>
</dbReference>
<dbReference type="InterPro" id="IPR003594">
    <property type="entry name" value="HATPase_dom"/>
</dbReference>
<dbReference type="PROSITE" id="PS50109">
    <property type="entry name" value="HIS_KIN"/>
    <property type="match status" value="1"/>
</dbReference>
<dbReference type="PROSITE" id="PS50885">
    <property type="entry name" value="HAMP"/>
    <property type="match status" value="1"/>
</dbReference>
<evidence type="ECO:0000259" key="11">
    <source>
        <dbReference type="PROSITE" id="PS50885"/>
    </source>
</evidence>
<gene>
    <name evidence="12" type="ORF">IAC76_03445</name>
</gene>
<dbReference type="Gene3D" id="3.30.565.10">
    <property type="entry name" value="Histidine kinase-like ATPase, C-terminal domain"/>
    <property type="match status" value="1"/>
</dbReference>
<keyword evidence="8 9" id="KW-0472">Membrane</keyword>
<evidence type="ECO:0000259" key="10">
    <source>
        <dbReference type="PROSITE" id="PS50109"/>
    </source>
</evidence>
<dbReference type="SUPFAM" id="SSF47384">
    <property type="entry name" value="Homodimeric domain of signal transducing histidine kinase"/>
    <property type="match status" value="1"/>
</dbReference>
<dbReference type="CDD" id="cd00082">
    <property type="entry name" value="HisKA"/>
    <property type="match status" value="1"/>
</dbReference>
<evidence type="ECO:0000256" key="3">
    <source>
        <dbReference type="ARBA" id="ARBA00012438"/>
    </source>
</evidence>
<dbReference type="Proteomes" id="UP000823632">
    <property type="component" value="Unassembled WGS sequence"/>
</dbReference>
<dbReference type="InterPro" id="IPR035965">
    <property type="entry name" value="PAS-like_dom_sf"/>
</dbReference>
<dbReference type="InterPro" id="IPR000014">
    <property type="entry name" value="PAS"/>
</dbReference>
<dbReference type="SMART" id="SM00387">
    <property type="entry name" value="HATPase_c"/>
    <property type="match status" value="1"/>
</dbReference>
<name>A0A9D9GZW4_9BACT</name>
<protein>
    <recommendedName>
        <fullName evidence="3">histidine kinase</fullName>
        <ecNumber evidence="3">2.7.13.3</ecNumber>
    </recommendedName>
</protein>
<dbReference type="GO" id="GO:0004721">
    <property type="term" value="F:phosphoprotein phosphatase activity"/>
    <property type="evidence" value="ECO:0007669"/>
    <property type="project" value="TreeGrafter"/>
</dbReference>
<dbReference type="InterPro" id="IPR004358">
    <property type="entry name" value="Sig_transdc_His_kin-like_C"/>
</dbReference>
<feature type="domain" description="HAMP" evidence="11">
    <location>
        <begin position="176"/>
        <end position="229"/>
    </location>
</feature>
<keyword evidence="9" id="KW-1133">Transmembrane helix</keyword>
<evidence type="ECO:0000313" key="12">
    <source>
        <dbReference type="EMBL" id="MBO8430417.1"/>
    </source>
</evidence>
<organism evidence="12 13">
    <name type="scientific">Candidatus Scatousia excrementipullorum</name>
    <dbReference type="NCBI Taxonomy" id="2840936"/>
    <lineage>
        <taxon>Bacteria</taxon>
        <taxon>Candidatus Scatousia</taxon>
    </lineage>
</organism>
<dbReference type="GO" id="GO:0005886">
    <property type="term" value="C:plasma membrane"/>
    <property type="evidence" value="ECO:0007669"/>
    <property type="project" value="TreeGrafter"/>
</dbReference>
<dbReference type="SUPFAM" id="SSF55874">
    <property type="entry name" value="ATPase domain of HSP90 chaperone/DNA topoisomerase II/histidine kinase"/>
    <property type="match status" value="1"/>
</dbReference>
<evidence type="ECO:0000256" key="1">
    <source>
        <dbReference type="ARBA" id="ARBA00000085"/>
    </source>
</evidence>
<proteinExistence type="predicted"/>
<feature type="transmembrane region" description="Helical" evidence="9">
    <location>
        <begin position="156"/>
        <end position="177"/>
    </location>
</feature>
<evidence type="ECO:0000313" key="13">
    <source>
        <dbReference type="Proteomes" id="UP000823632"/>
    </source>
</evidence>
<comment type="subcellular location">
    <subcellularLocation>
        <location evidence="2">Membrane</location>
    </subcellularLocation>
</comment>
<evidence type="ECO:0000256" key="4">
    <source>
        <dbReference type="ARBA" id="ARBA00022553"/>
    </source>
</evidence>
<evidence type="ECO:0000256" key="7">
    <source>
        <dbReference type="ARBA" id="ARBA00023012"/>
    </source>
</evidence>
<reference evidence="12" key="1">
    <citation type="submission" date="2020-10" db="EMBL/GenBank/DDBJ databases">
        <authorList>
            <person name="Gilroy R."/>
        </authorList>
    </citation>
    <scope>NUCLEOTIDE SEQUENCE</scope>
    <source>
        <strain evidence="12">10192</strain>
    </source>
</reference>
<dbReference type="EC" id="2.7.13.3" evidence="3"/>
<dbReference type="Pfam" id="PF02518">
    <property type="entry name" value="HATPase_c"/>
    <property type="match status" value="1"/>
</dbReference>
<dbReference type="SMART" id="SM00304">
    <property type="entry name" value="HAMP"/>
    <property type="match status" value="1"/>
</dbReference>
<dbReference type="InterPro" id="IPR003660">
    <property type="entry name" value="HAMP_dom"/>
</dbReference>
<comment type="catalytic activity">
    <reaction evidence="1">
        <text>ATP + protein L-histidine = ADP + protein N-phospho-L-histidine.</text>
        <dbReference type="EC" id="2.7.13.3"/>
    </reaction>
</comment>
<keyword evidence="6" id="KW-0418">Kinase</keyword>
<dbReference type="PRINTS" id="PR00344">
    <property type="entry name" value="BCTRLSENSOR"/>
</dbReference>
<dbReference type="EMBL" id="JADIND010000076">
    <property type="protein sequence ID" value="MBO8430417.1"/>
    <property type="molecule type" value="Genomic_DNA"/>
</dbReference>
<keyword evidence="5" id="KW-0808">Transferase</keyword>
<dbReference type="InterPro" id="IPR036097">
    <property type="entry name" value="HisK_dim/P_sf"/>
</dbReference>
<evidence type="ECO:0000256" key="8">
    <source>
        <dbReference type="ARBA" id="ARBA00023136"/>
    </source>
</evidence>
<dbReference type="SUPFAM" id="SSF55785">
    <property type="entry name" value="PYP-like sensor domain (PAS domain)"/>
    <property type="match status" value="1"/>
</dbReference>
<dbReference type="Gene3D" id="3.30.450.20">
    <property type="entry name" value="PAS domain"/>
    <property type="match status" value="1"/>
</dbReference>
<comment type="caution">
    <text evidence="12">The sequence shown here is derived from an EMBL/GenBank/DDBJ whole genome shotgun (WGS) entry which is preliminary data.</text>
</comment>
<dbReference type="SUPFAM" id="SSF158472">
    <property type="entry name" value="HAMP domain-like"/>
    <property type="match status" value="1"/>
</dbReference>
<feature type="transmembrane region" description="Helical" evidence="9">
    <location>
        <begin position="12"/>
        <end position="34"/>
    </location>
</feature>
<dbReference type="SMART" id="SM00091">
    <property type="entry name" value="PAS"/>
    <property type="match status" value="1"/>
</dbReference>
<dbReference type="GO" id="GO:0000155">
    <property type="term" value="F:phosphorelay sensor kinase activity"/>
    <property type="evidence" value="ECO:0007669"/>
    <property type="project" value="InterPro"/>
</dbReference>
<evidence type="ECO:0000256" key="6">
    <source>
        <dbReference type="ARBA" id="ARBA00022777"/>
    </source>
</evidence>
<dbReference type="SMART" id="SM00388">
    <property type="entry name" value="HisKA"/>
    <property type="match status" value="1"/>
</dbReference>
<feature type="domain" description="Histidine kinase" evidence="10">
    <location>
        <begin position="368"/>
        <end position="588"/>
    </location>
</feature>
<reference evidence="12" key="2">
    <citation type="journal article" date="2021" name="PeerJ">
        <title>Extensive microbial diversity within the chicken gut microbiome revealed by metagenomics and culture.</title>
        <authorList>
            <person name="Gilroy R."/>
            <person name="Ravi A."/>
            <person name="Getino M."/>
            <person name="Pursley I."/>
            <person name="Horton D.L."/>
            <person name="Alikhan N.F."/>
            <person name="Baker D."/>
            <person name="Gharbi K."/>
            <person name="Hall N."/>
            <person name="Watson M."/>
            <person name="Adriaenssens E.M."/>
            <person name="Foster-Nyarko E."/>
            <person name="Jarju S."/>
            <person name="Secka A."/>
            <person name="Antonio M."/>
            <person name="Oren A."/>
            <person name="Chaudhuri R.R."/>
            <person name="La Ragione R."/>
            <person name="Hildebrand F."/>
            <person name="Pallen M.J."/>
        </authorList>
    </citation>
    <scope>NUCLEOTIDE SEQUENCE</scope>
    <source>
        <strain evidence="12">10192</strain>
    </source>
</reference>
<keyword evidence="9" id="KW-0812">Transmembrane</keyword>
<dbReference type="CDD" id="cd06225">
    <property type="entry name" value="HAMP"/>
    <property type="match status" value="1"/>
</dbReference>
<dbReference type="FunFam" id="3.30.565.10:FF:000006">
    <property type="entry name" value="Sensor histidine kinase WalK"/>
    <property type="match status" value="1"/>
</dbReference>
<dbReference type="Pfam" id="PF00512">
    <property type="entry name" value="HisKA"/>
    <property type="match status" value="1"/>
</dbReference>
<accession>A0A9D9GZW4</accession>
<dbReference type="FunFam" id="1.10.287.130:FF:000001">
    <property type="entry name" value="Two-component sensor histidine kinase"/>
    <property type="match status" value="1"/>
</dbReference>
<evidence type="ECO:0000256" key="2">
    <source>
        <dbReference type="ARBA" id="ARBA00004370"/>
    </source>
</evidence>
<dbReference type="InterPro" id="IPR005467">
    <property type="entry name" value="His_kinase_dom"/>
</dbReference>
<keyword evidence="4" id="KW-0597">Phosphoprotein</keyword>
<dbReference type="Gene3D" id="6.10.340.10">
    <property type="match status" value="1"/>
</dbReference>
<dbReference type="AlphaFoldDB" id="A0A9D9GZW4"/>
<dbReference type="Pfam" id="PF00672">
    <property type="entry name" value="HAMP"/>
    <property type="match status" value="1"/>
</dbReference>
<dbReference type="InterPro" id="IPR036890">
    <property type="entry name" value="HATPase_C_sf"/>
</dbReference>
<dbReference type="PANTHER" id="PTHR45453:SF1">
    <property type="entry name" value="PHOSPHATE REGULON SENSOR PROTEIN PHOR"/>
    <property type="match status" value="1"/>
</dbReference>
<keyword evidence="7" id="KW-0902">Two-component regulatory system</keyword>